<evidence type="ECO:0000256" key="5">
    <source>
        <dbReference type="ARBA" id="ARBA00022475"/>
    </source>
</evidence>
<evidence type="ECO:0000313" key="12">
    <source>
        <dbReference type="Proteomes" id="UP000621436"/>
    </source>
</evidence>
<dbReference type="InterPro" id="IPR010067">
    <property type="entry name" value="ABC_SsuA_sub-bd"/>
</dbReference>
<evidence type="ECO:0000256" key="3">
    <source>
        <dbReference type="ARBA" id="ARBA00010742"/>
    </source>
</evidence>
<keyword evidence="8 10" id="KW-0472">Membrane</keyword>
<dbReference type="NCBIfam" id="TIGR01728">
    <property type="entry name" value="SsuA_fam"/>
    <property type="match status" value="1"/>
</dbReference>
<dbReference type="GO" id="GO:0042626">
    <property type="term" value="F:ATPase-coupled transmembrane transporter activity"/>
    <property type="evidence" value="ECO:0007669"/>
    <property type="project" value="InterPro"/>
</dbReference>
<dbReference type="InterPro" id="IPR044527">
    <property type="entry name" value="NrtA/CpmA_ABC-bd_dom"/>
</dbReference>
<keyword evidence="10" id="KW-1133">Transmembrane helix</keyword>
<evidence type="ECO:0000256" key="8">
    <source>
        <dbReference type="ARBA" id="ARBA00023136"/>
    </source>
</evidence>
<dbReference type="AlphaFoldDB" id="A0A931ARX5"/>
<feature type="region of interest" description="Disordered" evidence="9">
    <location>
        <begin position="174"/>
        <end position="193"/>
    </location>
</feature>
<evidence type="ECO:0000256" key="10">
    <source>
        <dbReference type="SAM" id="Phobius"/>
    </source>
</evidence>
<keyword evidence="7" id="KW-0732">Signal</keyword>
<name>A0A931ARX5_9FIRM</name>
<organism evidence="11 12">
    <name type="scientific">Halonatronomonas betaini</name>
    <dbReference type="NCBI Taxonomy" id="2778430"/>
    <lineage>
        <taxon>Bacteria</taxon>
        <taxon>Bacillati</taxon>
        <taxon>Bacillota</taxon>
        <taxon>Clostridia</taxon>
        <taxon>Halanaerobiales</taxon>
        <taxon>Halarsenatibacteraceae</taxon>
        <taxon>Halonatronomonas</taxon>
    </lineage>
</organism>
<comment type="caution">
    <text evidence="11">The sequence shown here is derived from an EMBL/GenBank/DDBJ whole genome shotgun (WGS) entry which is preliminary data.</text>
</comment>
<comment type="similarity">
    <text evidence="3">Belongs to the bacterial solute-binding protein SsuA/TauA family.</text>
</comment>
<proteinExistence type="inferred from homology"/>
<dbReference type="Proteomes" id="UP000621436">
    <property type="component" value="Unassembled WGS sequence"/>
</dbReference>
<feature type="transmembrane region" description="Helical" evidence="10">
    <location>
        <begin position="7"/>
        <end position="27"/>
    </location>
</feature>
<protein>
    <submittedName>
        <fullName evidence="11">ABC transporter substrate-binding protein</fullName>
    </submittedName>
</protein>
<evidence type="ECO:0000256" key="2">
    <source>
        <dbReference type="ARBA" id="ARBA00004533"/>
    </source>
</evidence>
<keyword evidence="4" id="KW-0813">Transport</keyword>
<keyword evidence="5" id="KW-1003">Cell membrane</keyword>
<reference evidence="11" key="1">
    <citation type="submission" date="2020-11" db="EMBL/GenBank/DDBJ databases">
        <title>Halonatronomonas betainensis gen. nov., sp. nov. a novel haloalkaliphilic representative of the family Halanaerobiacae capable of betaine degradation.</title>
        <authorList>
            <person name="Boltyanskaya Y."/>
            <person name="Kevbrin V."/>
            <person name="Detkova E."/>
            <person name="Grouzdev D.S."/>
            <person name="Koziaeva V."/>
            <person name="Zhilina T."/>
        </authorList>
    </citation>
    <scope>NUCLEOTIDE SEQUENCE</scope>
    <source>
        <strain evidence="11">Z-7014</strain>
    </source>
</reference>
<evidence type="ECO:0000256" key="9">
    <source>
        <dbReference type="SAM" id="MobiDB-lite"/>
    </source>
</evidence>
<keyword evidence="10" id="KW-0812">Transmembrane</keyword>
<dbReference type="Gene3D" id="3.40.190.10">
    <property type="entry name" value="Periplasmic binding protein-like II"/>
    <property type="match status" value="2"/>
</dbReference>
<dbReference type="CDD" id="cd13553">
    <property type="entry name" value="PBP2_NrtA_CpmA_like"/>
    <property type="match status" value="1"/>
</dbReference>
<gene>
    <name evidence="11" type="ORF">I0Q91_07995</name>
</gene>
<dbReference type="GO" id="GO:0042597">
    <property type="term" value="C:periplasmic space"/>
    <property type="evidence" value="ECO:0007669"/>
    <property type="project" value="UniProtKB-SubCell"/>
</dbReference>
<dbReference type="PANTHER" id="PTHR30024">
    <property type="entry name" value="ALIPHATIC SULFONATES-BINDING PROTEIN-RELATED"/>
    <property type="match status" value="1"/>
</dbReference>
<sequence>MQSKNKIKYTVIFLSLALIIGLGIFNYTDGFDAIAVRDEPVEDKGEIVIGYFPNLTHGSVMVGLEEGFIEEEFEGYDVKTETFPNGSLFMDALMTDSIDIGLVGPGPALNRFLQGAEVVALAGASTGGNLLVTAPDVDFNGAEDLDGLRIATPALGCTHDLQLRHMLAETGLTTQRQGGSVDHRTQPPANLSGMFRRGNLDAAVISEPWASRLEYENEGKVALEWNEVPWDGELPNTLVVTRADIVSDQPEVAEKFMAAQERSNQFIADNPERTAEIIQDSILDIAEQELDIEIISSSLERTQFSSELNQRTVQEMADISMDSGFIDNNDLDGFFLDN</sequence>
<dbReference type="SUPFAM" id="SSF53850">
    <property type="entry name" value="Periplasmic binding protein-like II"/>
    <property type="match status" value="1"/>
</dbReference>
<dbReference type="Pfam" id="PF13379">
    <property type="entry name" value="NMT1_2"/>
    <property type="match status" value="1"/>
</dbReference>
<comment type="subcellular location">
    <subcellularLocation>
        <location evidence="2">Cell inner membrane</location>
    </subcellularLocation>
    <subcellularLocation>
        <location evidence="1">Periplasm</location>
    </subcellularLocation>
</comment>
<evidence type="ECO:0000256" key="7">
    <source>
        <dbReference type="ARBA" id="ARBA00022729"/>
    </source>
</evidence>
<evidence type="ECO:0000313" key="11">
    <source>
        <dbReference type="EMBL" id="MBF8437014.1"/>
    </source>
</evidence>
<dbReference type="GO" id="GO:0005886">
    <property type="term" value="C:plasma membrane"/>
    <property type="evidence" value="ECO:0007669"/>
    <property type="project" value="UniProtKB-SubCell"/>
</dbReference>
<dbReference type="RefSeq" id="WP_270453943.1">
    <property type="nucleotide sequence ID" value="NZ_JADPIE010000004.1"/>
</dbReference>
<dbReference type="EMBL" id="JADPIE010000004">
    <property type="protein sequence ID" value="MBF8437014.1"/>
    <property type="molecule type" value="Genomic_DNA"/>
</dbReference>
<evidence type="ECO:0000256" key="1">
    <source>
        <dbReference type="ARBA" id="ARBA00004418"/>
    </source>
</evidence>
<evidence type="ECO:0000256" key="4">
    <source>
        <dbReference type="ARBA" id="ARBA00022448"/>
    </source>
</evidence>
<evidence type="ECO:0000256" key="6">
    <source>
        <dbReference type="ARBA" id="ARBA00022519"/>
    </source>
</evidence>
<keyword evidence="6" id="KW-0997">Cell inner membrane</keyword>
<dbReference type="PANTHER" id="PTHR30024:SF47">
    <property type="entry name" value="TAURINE-BINDING PERIPLASMIC PROTEIN"/>
    <property type="match status" value="1"/>
</dbReference>
<keyword evidence="12" id="KW-1185">Reference proteome</keyword>
<accession>A0A931ARX5</accession>